<keyword evidence="1" id="KW-0732">Signal</keyword>
<dbReference type="InterPro" id="IPR009832">
    <property type="entry name" value="DUF1397"/>
</dbReference>
<sequence>MLTSVENIVFTTTLVLSLFIALTSAQNAPTASPFDKLAEHFFFKCQNRTKTTVAFDKLYADSVEFKTDLQYAFSFIPTKKSTFCDSQKRQLENRLVEISNDLKPCLAPQEQYLANFIRESSKEFLHFLCHKNGENIDEFFHPRSAACRSALETDGSTEIGVCFSRIFKPASGTPSKKELCEDLTTAKKCFAEVLNQRCPTYTAYKILNEDFFKYVSKPCSGCTFFLNTLMLVASVMVSYFSKKLL</sequence>
<dbReference type="PANTHER" id="PTHR20997">
    <property type="entry name" value="EG:BACR42I17.2 PROTEIN-RELATED"/>
    <property type="match status" value="1"/>
</dbReference>
<gene>
    <name evidence="2" type="ORF">PHAECO_LOCUS6464</name>
</gene>
<dbReference type="AlphaFoldDB" id="A0A9P0GQ35"/>
<dbReference type="Proteomes" id="UP001153737">
    <property type="component" value="Chromosome 2"/>
</dbReference>
<name>A0A9P0GQ35_PHACE</name>
<feature type="signal peptide" evidence="1">
    <location>
        <begin position="1"/>
        <end position="25"/>
    </location>
</feature>
<reference evidence="2" key="2">
    <citation type="submission" date="2022-10" db="EMBL/GenBank/DDBJ databases">
        <authorList>
            <consortium name="ENA_rothamsted_submissions"/>
            <consortium name="culmorum"/>
            <person name="King R."/>
        </authorList>
    </citation>
    <scope>NUCLEOTIDE SEQUENCE</scope>
</reference>
<accession>A0A9P0GQ35</accession>
<evidence type="ECO:0000313" key="3">
    <source>
        <dbReference type="Proteomes" id="UP001153737"/>
    </source>
</evidence>
<dbReference type="PANTHER" id="PTHR20997:SF2">
    <property type="entry name" value="EG:BACR42I17.2 PROTEIN-RELATED"/>
    <property type="match status" value="1"/>
</dbReference>
<dbReference type="OrthoDB" id="6757185at2759"/>
<keyword evidence="3" id="KW-1185">Reference proteome</keyword>
<dbReference type="EMBL" id="OU896708">
    <property type="protein sequence ID" value="CAH1156013.1"/>
    <property type="molecule type" value="Genomic_DNA"/>
</dbReference>
<evidence type="ECO:0000256" key="1">
    <source>
        <dbReference type="SAM" id="SignalP"/>
    </source>
</evidence>
<reference evidence="2" key="1">
    <citation type="submission" date="2022-01" db="EMBL/GenBank/DDBJ databases">
        <authorList>
            <person name="King R."/>
        </authorList>
    </citation>
    <scope>NUCLEOTIDE SEQUENCE</scope>
</reference>
<dbReference type="Pfam" id="PF07165">
    <property type="entry name" value="DUF1397"/>
    <property type="match status" value="1"/>
</dbReference>
<evidence type="ECO:0000313" key="2">
    <source>
        <dbReference type="EMBL" id="CAH1156013.1"/>
    </source>
</evidence>
<proteinExistence type="predicted"/>
<feature type="chain" id="PRO_5040304050" evidence="1">
    <location>
        <begin position="26"/>
        <end position="245"/>
    </location>
</feature>
<protein>
    <submittedName>
        <fullName evidence="2">Uncharacterized protein</fullName>
    </submittedName>
</protein>
<organism evidence="2 3">
    <name type="scientific">Phaedon cochleariae</name>
    <name type="common">Mustard beetle</name>
    <dbReference type="NCBI Taxonomy" id="80249"/>
    <lineage>
        <taxon>Eukaryota</taxon>
        <taxon>Metazoa</taxon>
        <taxon>Ecdysozoa</taxon>
        <taxon>Arthropoda</taxon>
        <taxon>Hexapoda</taxon>
        <taxon>Insecta</taxon>
        <taxon>Pterygota</taxon>
        <taxon>Neoptera</taxon>
        <taxon>Endopterygota</taxon>
        <taxon>Coleoptera</taxon>
        <taxon>Polyphaga</taxon>
        <taxon>Cucujiformia</taxon>
        <taxon>Chrysomeloidea</taxon>
        <taxon>Chrysomelidae</taxon>
        <taxon>Chrysomelinae</taxon>
        <taxon>Chrysomelini</taxon>
        <taxon>Phaedon</taxon>
    </lineage>
</organism>